<gene>
    <name evidence="7" type="ORF">GGD89_000230</name>
</gene>
<keyword evidence="4 6" id="KW-1133">Transmembrane helix</keyword>
<keyword evidence="8" id="KW-1185">Reference proteome</keyword>
<organism evidence="7 8">
    <name type="scientific">Roseospira visakhapatnamensis</name>
    <dbReference type="NCBI Taxonomy" id="390880"/>
    <lineage>
        <taxon>Bacteria</taxon>
        <taxon>Pseudomonadati</taxon>
        <taxon>Pseudomonadota</taxon>
        <taxon>Alphaproteobacteria</taxon>
        <taxon>Rhodospirillales</taxon>
        <taxon>Rhodospirillaceae</taxon>
        <taxon>Roseospira</taxon>
    </lineage>
</organism>
<evidence type="ECO:0000313" key="7">
    <source>
        <dbReference type="EMBL" id="MBB4264624.1"/>
    </source>
</evidence>
<comment type="caution">
    <text evidence="7">The sequence shown here is derived from an EMBL/GenBank/DDBJ whole genome shotgun (WGS) entry which is preliminary data.</text>
</comment>
<feature type="transmembrane region" description="Helical" evidence="6">
    <location>
        <begin position="150"/>
        <end position="178"/>
    </location>
</feature>
<reference evidence="7 8" key="1">
    <citation type="submission" date="2020-08" db="EMBL/GenBank/DDBJ databases">
        <title>Genome sequencing of Purple Non-Sulfur Bacteria from various extreme environments.</title>
        <authorList>
            <person name="Mayer M."/>
        </authorList>
    </citation>
    <scope>NUCLEOTIDE SEQUENCE [LARGE SCALE GENOMIC DNA]</scope>
    <source>
        <strain evidence="7 8">JA131</strain>
    </source>
</reference>
<feature type="transmembrane region" description="Helical" evidence="6">
    <location>
        <begin position="190"/>
        <end position="209"/>
    </location>
</feature>
<dbReference type="InterPro" id="IPR001123">
    <property type="entry name" value="LeuE-type"/>
</dbReference>
<dbReference type="AlphaFoldDB" id="A0A7W6R9X4"/>
<keyword evidence="5 6" id="KW-0472">Membrane</keyword>
<accession>A0A7W6R9X4</accession>
<dbReference type="PANTHER" id="PTHR30086:SF20">
    <property type="entry name" value="ARGININE EXPORTER PROTEIN ARGO-RELATED"/>
    <property type="match status" value="1"/>
</dbReference>
<dbReference type="RefSeq" id="WP_184042252.1">
    <property type="nucleotide sequence ID" value="NZ_JACIGK010000001.1"/>
</dbReference>
<dbReference type="Proteomes" id="UP000554286">
    <property type="component" value="Unassembled WGS sequence"/>
</dbReference>
<keyword evidence="3 6" id="KW-0812">Transmembrane</keyword>
<name>A0A7W6R9X4_9PROT</name>
<evidence type="ECO:0000256" key="3">
    <source>
        <dbReference type="ARBA" id="ARBA00022692"/>
    </source>
</evidence>
<evidence type="ECO:0000256" key="4">
    <source>
        <dbReference type="ARBA" id="ARBA00022989"/>
    </source>
</evidence>
<evidence type="ECO:0000313" key="8">
    <source>
        <dbReference type="Proteomes" id="UP000554286"/>
    </source>
</evidence>
<feature type="transmembrane region" description="Helical" evidence="6">
    <location>
        <begin position="73"/>
        <end position="95"/>
    </location>
</feature>
<protein>
    <submittedName>
        <fullName evidence="7">Threonine/homoserine/homoserine lactone efflux protein</fullName>
    </submittedName>
</protein>
<evidence type="ECO:0000256" key="1">
    <source>
        <dbReference type="ARBA" id="ARBA00004651"/>
    </source>
</evidence>
<proteinExistence type="predicted"/>
<evidence type="ECO:0000256" key="5">
    <source>
        <dbReference type="ARBA" id="ARBA00023136"/>
    </source>
</evidence>
<dbReference type="EMBL" id="JACIGK010000001">
    <property type="protein sequence ID" value="MBB4264624.1"/>
    <property type="molecule type" value="Genomic_DNA"/>
</dbReference>
<sequence length="211" mass="21969">MDLSDILAFALVAGLLALTPGPNGLLVARTVPTSGKAAGFATVLGIAAAFYLHGALSILGLSVILLHSATLFLVLKIAGAAYLCWIGAKALWAAWTMGTAPTGPVVPATRRRTLARAAAEGFLTNALNPKVALFYLAAFPQFLPAGSDSAWSALGLVVLHSVITTAWLSSLVLFFGRLTAATGSPRFRRWVQAVTGAVFVAFGVHLATWRP</sequence>
<evidence type="ECO:0000256" key="2">
    <source>
        <dbReference type="ARBA" id="ARBA00022475"/>
    </source>
</evidence>
<dbReference type="GO" id="GO:0015171">
    <property type="term" value="F:amino acid transmembrane transporter activity"/>
    <property type="evidence" value="ECO:0007669"/>
    <property type="project" value="TreeGrafter"/>
</dbReference>
<evidence type="ECO:0000256" key="6">
    <source>
        <dbReference type="SAM" id="Phobius"/>
    </source>
</evidence>
<feature type="transmembrane region" description="Helical" evidence="6">
    <location>
        <begin position="38"/>
        <end position="66"/>
    </location>
</feature>
<comment type="subcellular location">
    <subcellularLocation>
        <location evidence="1">Cell membrane</location>
        <topology evidence="1">Multi-pass membrane protein</topology>
    </subcellularLocation>
</comment>
<dbReference type="Pfam" id="PF01810">
    <property type="entry name" value="LysE"/>
    <property type="match status" value="1"/>
</dbReference>
<keyword evidence="2" id="KW-1003">Cell membrane</keyword>
<dbReference type="GO" id="GO:0005886">
    <property type="term" value="C:plasma membrane"/>
    <property type="evidence" value="ECO:0007669"/>
    <property type="project" value="UniProtKB-SubCell"/>
</dbReference>
<dbReference type="PIRSF" id="PIRSF006324">
    <property type="entry name" value="LeuE"/>
    <property type="match status" value="1"/>
</dbReference>
<dbReference type="PANTHER" id="PTHR30086">
    <property type="entry name" value="ARGININE EXPORTER PROTEIN ARGO"/>
    <property type="match status" value="1"/>
</dbReference>